<protein>
    <submittedName>
        <fullName evidence="1">Uncharacterized protein</fullName>
    </submittedName>
</protein>
<proteinExistence type="predicted"/>
<dbReference type="AlphaFoldDB" id="A0A0A9EDH1"/>
<dbReference type="EMBL" id="GBRH01203823">
    <property type="protein sequence ID" value="JAD94072.1"/>
    <property type="molecule type" value="Transcribed_RNA"/>
</dbReference>
<name>A0A0A9EDH1_ARUDO</name>
<accession>A0A0A9EDH1</accession>
<reference evidence="1" key="2">
    <citation type="journal article" date="2015" name="Data Brief">
        <title>Shoot transcriptome of the giant reed, Arundo donax.</title>
        <authorList>
            <person name="Barrero R.A."/>
            <person name="Guerrero F.D."/>
            <person name="Moolhuijzen P."/>
            <person name="Goolsby J.A."/>
            <person name="Tidwell J."/>
            <person name="Bellgard S.E."/>
            <person name="Bellgard M.I."/>
        </authorList>
    </citation>
    <scope>NUCLEOTIDE SEQUENCE</scope>
    <source>
        <tissue evidence="1">Shoot tissue taken approximately 20 cm above the soil surface</tissue>
    </source>
</reference>
<evidence type="ECO:0000313" key="1">
    <source>
        <dbReference type="EMBL" id="JAD94072.1"/>
    </source>
</evidence>
<sequence>MIHIKKIRVLFEVVKRILSTASVQFLV</sequence>
<reference evidence="1" key="1">
    <citation type="submission" date="2014-09" db="EMBL/GenBank/DDBJ databases">
        <authorList>
            <person name="Magalhaes I.L.F."/>
            <person name="Oliveira U."/>
            <person name="Santos F.R."/>
            <person name="Vidigal T.H.D.A."/>
            <person name="Brescovit A.D."/>
            <person name="Santos A.J."/>
        </authorList>
    </citation>
    <scope>NUCLEOTIDE SEQUENCE</scope>
    <source>
        <tissue evidence="1">Shoot tissue taken approximately 20 cm above the soil surface</tissue>
    </source>
</reference>
<organism evidence="1">
    <name type="scientific">Arundo donax</name>
    <name type="common">Giant reed</name>
    <name type="synonym">Donax arundinaceus</name>
    <dbReference type="NCBI Taxonomy" id="35708"/>
    <lineage>
        <taxon>Eukaryota</taxon>
        <taxon>Viridiplantae</taxon>
        <taxon>Streptophyta</taxon>
        <taxon>Embryophyta</taxon>
        <taxon>Tracheophyta</taxon>
        <taxon>Spermatophyta</taxon>
        <taxon>Magnoliopsida</taxon>
        <taxon>Liliopsida</taxon>
        <taxon>Poales</taxon>
        <taxon>Poaceae</taxon>
        <taxon>PACMAD clade</taxon>
        <taxon>Arundinoideae</taxon>
        <taxon>Arundineae</taxon>
        <taxon>Arundo</taxon>
    </lineage>
</organism>